<evidence type="ECO:0000256" key="7">
    <source>
        <dbReference type="ARBA" id="ARBA00024246"/>
    </source>
</evidence>
<protein>
    <recommendedName>
        <fullName evidence="7">DnaJ homolog subfamily C member 25</fullName>
    </recommendedName>
</protein>
<evidence type="ECO:0000256" key="8">
    <source>
        <dbReference type="SAM" id="MobiDB-lite"/>
    </source>
</evidence>
<accession>A0A452H234</accession>
<evidence type="ECO:0000313" key="10">
    <source>
        <dbReference type="Ensembl" id="ENSGAGP00000008466.1"/>
    </source>
</evidence>
<dbReference type="PRINTS" id="PR00625">
    <property type="entry name" value="JDOMAIN"/>
</dbReference>
<sequence>EYNYSINRAAGKAEIARAYRQLARQYHPDRHRGEPAGPGGETLQTAHEKFLLIATAYETLKVRERDRCPGRSRSGKRHRGGRAGGWSRGESLGRGGFQTSLWEGGDTCGGAPHTEGVGGWAGGEEDNKRTGWGAAGMGCISGWRGPPRSGAWLMPGVAVRCMGMMTDWGLGQVGCPWDPVPISRPVWPWDNGQVSKSNLCSWH</sequence>
<comment type="subcellular location">
    <subcellularLocation>
        <location evidence="1">Membrane</location>
        <topology evidence="1">Multi-pass membrane protein</topology>
    </subcellularLocation>
</comment>
<dbReference type="STRING" id="38772.ENSGAGP00000008466"/>
<evidence type="ECO:0000259" key="9">
    <source>
        <dbReference type="PROSITE" id="PS50076"/>
    </source>
</evidence>
<dbReference type="Pfam" id="PF00226">
    <property type="entry name" value="DnaJ"/>
    <property type="match status" value="1"/>
</dbReference>
<dbReference type="InterPro" id="IPR044632">
    <property type="entry name" value="DNAJC25-like"/>
</dbReference>
<dbReference type="Proteomes" id="UP000291020">
    <property type="component" value="Unassembled WGS sequence"/>
</dbReference>
<dbReference type="SMART" id="SM00271">
    <property type="entry name" value="DnaJ"/>
    <property type="match status" value="1"/>
</dbReference>
<dbReference type="InterPro" id="IPR001623">
    <property type="entry name" value="DnaJ_domain"/>
</dbReference>
<dbReference type="PANTHER" id="PTHR44176">
    <property type="entry name" value="DNAJ HOMOLOG SUBFAMILY C MEMBER 25"/>
    <property type="match status" value="1"/>
</dbReference>
<organism evidence="10 11">
    <name type="scientific">Gopherus agassizii</name>
    <name type="common">Agassiz's desert tortoise</name>
    <dbReference type="NCBI Taxonomy" id="38772"/>
    <lineage>
        <taxon>Eukaryota</taxon>
        <taxon>Metazoa</taxon>
        <taxon>Chordata</taxon>
        <taxon>Craniata</taxon>
        <taxon>Vertebrata</taxon>
        <taxon>Euteleostomi</taxon>
        <taxon>Archelosauria</taxon>
        <taxon>Testudinata</taxon>
        <taxon>Testudines</taxon>
        <taxon>Cryptodira</taxon>
        <taxon>Durocryptodira</taxon>
        <taxon>Testudinoidea</taxon>
        <taxon>Testudinidae</taxon>
        <taxon>Gopherus</taxon>
    </lineage>
</organism>
<dbReference type="PANTHER" id="PTHR44176:SF1">
    <property type="entry name" value="DNAJ HOMOLOG SUBFAMILY C MEMBER 25"/>
    <property type="match status" value="1"/>
</dbReference>
<evidence type="ECO:0000256" key="2">
    <source>
        <dbReference type="ARBA" id="ARBA00022692"/>
    </source>
</evidence>
<keyword evidence="4" id="KW-0472">Membrane</keyword>
<evidence type="ECO:0000256" key="4">
    <source>
        <dbReference type="ARBA" id="ARBA00023136"/>
    </source>
</evidence>
<dbReference type="SUPFAM" id="SSF46565">
    <property type="entry name" value="Chaperone J-domain"/>
    <property type="match status" value="1"/>
</dbReference>
<dbReference type="AlphaFoldDB" id="A0A452H234"/>
<evidence type="ECO:0000256" key="1">
    <source>
        <dbReference type="ARBA" id="ARBA00004141"/>
    </source>
</evidence>
<keyword evidence="5" id="KW-0143">Chaperone</keyword>
<comment type="similarity">
    <text evidence="6">Belongs to the DNAJC25 family.</text>
</comment>
<dbReference type="InterPro" id="IPR036869">
    <property type="entry name" value="J_dom_sf"/>
</dbReference>
<dbReference type="CDD" id="cd06257">
    <property type="entry name" value="DnaJ"/>
    <property type="match status" value="1"/>
</dbReference>
<keyword evidence="3" id="KW-1133">Transmembrane helix</keyword>
<reference evidence="10" key="2">
    <citation type="submission" date="2025-08" db="UniProtKB">
        <authorList>
            <consortium name="Ensembl"/>
        </authorList>
    </citation>
    <scope>IDENTIFICATION</scope>
</reference>
<dbReference type="GO" id="GO:0006457">
    <property type="term" value="P:protein folding"/>
    <property type="evidence" value="ECO:0007669"/>
    <property type="project" value="InterPro"/>
</dbReference>
<dbReference type="PROSITE" id="PS50076">
    <property type="entry name" value="DNAJ_2"/>
    <property type="match status" value="1"/>
</dbReference>
<evidence type="ECO:0000313" key="11">
    <source>
        <dbReference type="Proteomes" id="UP000291020"/>
    </source>
</evidence>
<proteinExistence type="inferred from homology"/>
<evidence type="ECO:0000256" key="6">
    <source>
        <dbReference type="ARBA" id="ARBA00024193"/>
    </source>
</evidence>
<dbReference type="Gene3D" id="1.10.287.110">
    <property type="entry name" value="DnaJ domain"/>
    <property type="match status" value="1"/>
</dbReference>
<feature type="region of interest" description="Disordered" evidence="8">
    <location>
        <begin position="66"/>
        <end position="95"/>
    </location>
</feature>
<name>A0A452H234_9SAUR</name>
<feature type="domain" description="J" evidence="9">
    <location>
        <begin position="1"/>
        <end position="80"/>
    </location>
</feature>
<keyword evidence="2" id="KW-0812">Transmembrane</keyword>
<reference evidence="11" key="1">
    <citation type="journal article" date="2017" name="PLoS ONE">
        <title>The Agassiz's desert tortoise genome provides a resource for the conservation of a threatened species.</title>
        <authorList>
            <person name="Tollis M."/>
            <person name="DeNardo D.F."/>
            <person name="Cornelius J.A."/>
            <person name="Dolby G.A."/>
            <person name="Edwards T."/>
            <person name="Henen B.T."/>
            <person name="Karl A.E."/>
            <person name="Murphy R.W."/>
            <person name="Kusumi K."/>
        </authorList>
    </citation>
    <scope>NUCLEOTIDE SEQUENCE [LARGE SCALE GENOMIC DNA]</scope>
</reference>
<evidence type="ECO:0000256" key="5">
    <source>
        <dbReference type="ARBA" id="ARBA00023186"/>
    </source>
</evidence>
<evidence type="ECO:0000256" key="3">
    <source>
        <dbReference type="ARBA" id="ARBA00022989"/>
    </source>
</evidence>
<feature type="compositionally biased region" description="Gly residues" evidence="8">
    <location>
        <begin position="82"/>
        <end position="95"/>
    </location>
</feature>
<dbReference type="Ensembl" id="ENSGAGT00000009747.1">
    <property type="protein sequence ID" value="ENSGAGP00000008466.1"/>
    <property type="gene ID" value="ENSGAGG00000006730.1"/>
</dbReference>
<reference evidence="10" key="3">
    <citation type="submission" date="2025-09" db="UniProtKB">
        <authorList>
            <consortium name="Ensembl"/>
        </authorList>
    </citation>
    <scope>IDENTIFICATION</scope>
</reference>
<dbReference type="GO" id="GO:0005789">
    <property type="term" value="C:endoplasmic reticulum membrane"/>
    <property type="evidence" value="ECO:0007669"/>
    <property type="project" value="TreeGrafter"/>
</dbReference>
<keyword evidence="11" id="KW-1185">Reference proteome</keyword>